<dbReference type="Proteomes" id="UP000660262">
    <property type="component" value="Unassembled WGS sequence"/>
</dbReference>
<keyword evidence="3" id="KW-1185">Reference proteome</keyword>
<reference evidence="2" key="1">
    <citation type="submission" date="2020-10" db="EMBL/GenBank/DDBJ databases">
        <title>Unveiling of a novel bifunctional photoreceptor, Dualchrome1, isolated from a cosmopolitan green alga.</title>
        <authorList>
            <person name="Suzuki S."/>
            <person name="Kawachi M."/>
        </authorList>
    </citation>
    <scope>NUCLEOTIDE SEQUENCE</scope>
    <source>
        <strain evidence="2">NIES 2893</strain>
    </source>
</reference>
<name>A0A830HSX3_9CHLO</name>
<feature type="compositionally biased region" description="Low complexity" evidence="1">
    <location>
        <begin position="293"/>
        <end position="307"/>
    </location>
</feature>
<feature type="region of interest" description="Disordered" evidence="1">
    <location>
        <begin position="223"/>
        <end position="307"/>
    </location>
</feature>
<feature type="region of interest" description="Disordered" evidence="1">
    <location>
        <begin position="168"/>
        <end position="195"/>
    </location>
</feature>
<feature type="compositionally biased region" description="Basic and acidic residues" evidence="1">
    <location>
        <begin position="278"/>
        <end position="289"/>
    </location>
</feature>
<protein>
    <submittedName>
        <fullName evidence="2">Uncharacterized protein</fullName>
    </submittedName>
</protein>
<proteinExistence type="predicted"/>
<evidence type="ECO:0000313" key="3">
    <source>
        <dbReference type="Proteomes" id="UP000660262"/>
    </source>
</evidence>
<accession>A0A830HSX3</accession>
<sequence>MADRAALSLCAARLSSATTTVQGESKAQSSKNNNNLAGAGALPTTYWAAPVFAEASLLSSNVGGGAGALVRPAAVGADSIPSRLAKHIHELEPAVRVRLLAAVAGARATIVGAGGTHNTTDALWSEMAEQASRDDEAWVRALAKAGFANARCEEAEQVAKEVADALSRPLPSPAVDEPKLDTAAKGPKDATWPTSPKMRTLADYRADVQAGADAVAATRTKAAENAEDALAPGAPHQVLMGSTHMSRERARENEKKRSRVMMLDESDVKALGTYDRNPQADDKDKDTSKRAKTTTTTQSASADGHDE</sequence>
<feature type="compositionally biased region" description="Basic and acidic residues" evidence="1">
    <location>
        <begin position="245"/>
        <end position="255"/>
    </location>
</feature>
<feature type="compositionally biased region" description="Basic and acidic residues" evidence="1">
    <location>
        <begin position="176"/>
        <end position="188"/>
    </location>
</feature>
<evidence type="ECO:0000256" key="1">
    <source>
        <dbReference type="SAM" id="MobiDB-lite"/>
    </source>
</evidence>
<dbReference type="AlphaFoldDB" id="A0A830HSX3"/>
<comment type="caution">
    <text evidence="2">The sequence shown here is derived from an EMBL/GenBank/DDBJ whole genome shotgun (WGS) entry which is preliminary data.</text>
</comment>
<organism evidence="2 3">
    <name type="scientific">Pycnococcus provasolii</name>
    <dbReference type="NCBI Taxonomy" id="41880"/>
    <lineage>
        <taxon>Eukaryota</taxon>
        <taxon>Viridiplantae</taxon>
        <taxon>Chlorophyta</taxon>
        <taxon>Pseudoscourfieldiophyceae</taxon>
        <taxon>Pseudoscourfieldiales</taxon>
        <taxon>Pycnococcaceae</taxon>
        <taxon>Pycnococcus</taxon>
    </lineage>
</organism>
<evidence type="ECO:0000313" key="2">
    <source>
        <dbReference type="EMBL" id="GHP10576.1"/>
    </source>
</evidence>
<dbReference type="EMBL" id="BNJQ01000030">
    <property type="protein sequence ID" value="GHP10576.1"/>
    <property type="molecule type" value="Genomic_DNA"/>
</dbReference>
<gene>
    <name evidence="2" type="ORF">PPROV_000930700</name>
</gene>